<protein>
    <recommendedName>
        <fullName evidence="10">Dihydrolipoamide acetyltransferase component of pyruvate dehydrogenase complex</fullName>
        <ecNumber evidence="10">2.3.1.-</ecNumber>
    </recommendedName>
</protein>
<dbReference type="GO" id="GO:0016407">
    <property type="term" value="F:acetyltransferase activity"/>
    <property type="evidence" value="ECO:0007669"/>
    <property type="project" value="TreeGrafter"/>
</dbReference>
<feature type="domain" description="Peripheral subunit-binding (PSBD)" evidence="13">
    <location>
        <begin position="230"/>
        <end position="267"/>
    </location>
</feature>
<dbReference type="InterPro" id="IPR001078">
    <property type="entry name" value="2-oxoacid_DH_actylTfrase"/>
</dbReference>
<dbReference type="AlphaFoldDB" id="A0AAN6GRU1"/>
<evidence type="ECO:0000256" key="8">
    <source>
        <dbReference type="ARBA" id="ARBA00023315"/>
    </source>
</evidence>
<dbReference type="Gene3D" id="2.40.50.100">
    <property type="match status" value="1"/>
</dbReference>
<evidence type="ECO:0000256" key="9">
    <source>
        <dbReference type="ARBA" id="ARBA00051775"/>
    </source>
</evidence>
<evidence type="ECO:0000259" key="13">
    <source>
        <dbReference type="PROSITE" id="PS51826"/>
    </source>
</evidence>
<feature type="compositionally biased region" description="Basic and acidic residues" evidence="11">
    <location>
        <begin position="187"/>
        <end position="203"/>
    </location>
</feature>
<dbReference type="InterPro" id="IPR036625">
    <property type="entry name" value="E3-bd_dom_sf"/>
</dbReference>
<organism evidence="14 15">
    <name type="scientific">Tilletia horrida</name>
    <dbReference type="NCBI Taxonomy" id="155126"/>
    <lineage>
        <taxon>Eukaryota</taxon>
        <taxon>Fungi</taxon>
        <taxon>Dikarya</taxon>
        <taxon>Basidiomycota</taxon>
        <taxon>Ustilaginomycotina</taxon>
        <taxon>Exobasidiomycetes</taxon>
        <taxon>Tilletiales</taxon>
        <taxon>Tilletiaceae</taxon>
        <taxon>Tilletia</taxon>
    </lineage>
</organism>
<evidence type="ECO:0000256" key="3">
    <source>
        <dbReference type="ARBA" id="ARBA00007317"/>
    </source>
</evidence>
<dbReference type="Pfam" id="PF00198">
    <property type="entry name" value="2-oxoacid_dh"/>
    <property type="match status" value="1"/>
</dbReference>
<dbReference type="PROSITE" id="PS51826">
    <property type="entry name" value="PSBD"/>
    <property type="match status" value="1"/>
</dbReference>
<dbReference type="PANTHER" id="PTHR43178">
    <property type="entry name" value="DIHYDROLIPOAMIDE ACETYLTRANSFERASE COMPONENT OF PYRUVATE DEHYDROGENASE COMPLEX"/>
    <property type="match status" value="1"/>
</dbReference>
<dbReference type="FunFam" id="2.40.50.100:FF:000013">
    <property type="entry name" value="Dihydrolipoamide acetyltransferase component of pyruvate dehydrogenase complex"/>
    <property type="match status" value="1"/>
</dbReference>
<dbReference type="EC" id="2.3.1.-" evidence="10"/>
<dbReference type="GO" id="GO:0045333">
    <property type="term" value="P:cellular respiration"/>
    <property type="evidence" value="ECO:0007669"/>
    <property type="project" value="UniProtKB-ARBA"/>
</dbReference>
<dbReference type="GO" id="GO:0043754">
    <property type="term" value="F:dihydrolipoamide branched chain acyltransferase activity"/>
    <property type="evidence" value="ECO:0007669"/>
    <property type="project" value="UniProtKB-EC"/>
</dbReference>
<dbReference type="Pfam" id="PF02817">
    <property type="entry name" value="E3_binding"/>
    <property type="match status" value="1"/>
</dbReference>
<keyword evidence="8 10" id="KW-0012">Acyltransferase</keyword>
<evidence type="ECO:0000256" key="2">
    <source>
        <dbReference type="ARBA" id="ARBA00004305"/>
    </source>
</evidence>
<dbReference type="GO" id="GO:0005829">
    <property type="term" value="C:cytosol"/>
    <property type="evidence" value="ECO:0007669"/>
    <property type="project" value="UniProtKB-ARBA"/>
</dbReference>
<comment type="similarity">
    <text evidence="3 10">Belongs to the 2-oxoacid dehydrogenase family.</text>
</comment>
<feature type="domain" description="Lipoyl-binding" evidence="12">
    <location>
        <begin position="88"/>
        <end position="163"/>
    </location>
</feature>
<dbReference type="PROSITE" id="PS50968">
    <property type="entry name" value="BIOTINYL_LIPOYL"/>
    <property type="match status" value="1"/>
</dbReference>
<feature type="region of interest" description="Disordered" evidence="11">
    <location>
        <begin position="271"/>
        <end position="297"/>
    </location>
</feature>
<dbReference type="InterPro" id="IPR004167">
    <property type="entry name" value="PSBD"/>
</dbReference>
<evidence type="ECO:0000259" key="12">
    <source>
        <dbReference type="PROSITE" id="PS50968"/>
    </source>
</evidence>
<keyword evidence="7" id="KW-0496">Mitochondrion</keyword>
<keyword evidence="15" id="KW-1185">Reference proteome</keyword>
<reference evidence="14" key="1">
    <citation type="journal article" date="2023" name="PhytoFront">
        <title>Draft Genome Resources of Seven Strains of Tilletia horrida, Causal Agent of Kernel Smut of Rice.</title>
        <authorList>
            <person name="Khanal S."/>
            <person name="Antony Babu S."/>
            <person name="Zhou X.G."/>
        </authorList>
    </citation>
    <scope>NUCLEOTIDE SEQUENCE</scope>
    <source>
        <strain evidence="14">TX6</strain>
    </source>
</reference>
<comment type="caution">
    <text evidence="14">The sequence shown here is derived from an EMBL/GenBank/DDBJ whole genome shotgun (WGS) entry which is preliminary data.</text>
</comment>
<proteinExistence type="inferred from homology"/>
<dbReference type="GO" id="GO:0005759">
    <property type="term" value="C:mitochondrial matrix"/>
    <property type="evidence" value="ECO:0007669"/>
    <property type="project" value="UniProtKB-SubCell"/>
</dbReference>
<dbReference type="Gene3D" id="3.30.559.10">
    <property type="entry name" value="Chloramphenicol acetyltransferase-like domain"/>
    <property type="match status" value="1"/>
</dbReference>
<dbReference type="InterPro" id="IPR050743">
    <property type="entry name" value="2-oxoacid_DH_E2_comp"/>
</dbReference>
<evidence type="ECO:0000313" key="14">
    <source>
        <dbReference type="EMBL" id="KAK0550778.1"/>
    </source>
</evidence>
<feature type="compositionally biased region" description="Polar residues" evidence="11">
    <location>
        <begin position="207"/>
        <end position="216"/>
    </location>
</feature>
<feature type="compositionally biased region" description="Low complexity" evidence="11">
    <location>
        <begin position="171"/>
        <end position="185"/>
    </location>
</feature>
<dbReference type="CDD" id="cd06849">
    <property type="entry name" value="lipoyl_domain"/>
    <property type="match status" value="1"/>
</dbReference>
<dbReference type="Proteomes" id="UP001176517">
    <property type="component" value="Unassembled WGS sequence"/>
</dbReference>
<evidence type="ECO:0000256" key="6">
    <source>
        <dbReference type="ARBA" id="ARBA00022946"/>
    </source>
</evidence>
<keyword evidence="6" id="KW-0809">Transit peptide</keyword>
<sequence>MLYASPVPVVLRRISYASVRSVGKQAPLTRQLSSKTSSRLAQLVHNRGHCGVRGVQQSFSAQGLISFGAFRLPCANISTSVARRAQHSQPFILADIGEGIQEVEIIKFMAKEGDKVEEFDPICEVQSDKATVEITSRFAGTITKLTHKVGDIVKVGSPLCFIRKEGDTPSEEPVASEESASSPAEGQEIHGKEASVSTGEEHAGAPSKSNDSQSAPTAGFAPTRSGEDILATPAVRRLSRDHGVQLGDIQGNGKDGRITKEDVLRYIENKQNGQGDQSASEADRPSQVNAAASSHVESQSLDSIRRAMFKAMAATLQVPHFAYSEEIDVTALEELRKNISTSLKTSKDTQNAGLQKITMLPLLVKALSLALRDHPLFLSTLSLPTSNGSGAEGLAQQANGAKLVRRNTHDISIALSTPQGLLTPLLRSVESKSITDLAFQIVDLQTRAVAPKGSPGLTPSDFGSGGTITLSNIGAVGGGTYTHPLLPPTGQLAIGALGRTRALPRFASECPQDGLGEISTPWTAAPASDPNRVVKRLIMPVSFTGDHRVVEGAELARLVNRWKTLVEQPSLWFTLLK</sequence>
<comment type="cofactor">
    <cofactor evidence="1 10">
        <name>(R)-lipoate</name>
        <dbReference type="ChEBI" id="CHEBI:83088"/>
    </cofactor>
</comment>
<evidence type="ECO:0000256" key="4">
    <source>
        <dbReference type="ARBA" id="ARBA00022679"/>
    </source>
</evidence>
<dbReference type="FunFam" id="3.30.559.10:FF:000007">
    <property type="entry name" value="Dihydrolipoamide acetyltransferase component of pyruvate dehydrogenase complex"/>
    <property type="match status" value="1"/>
</dbReference>
<feature type="region of interest" description="Disordered" evidence="11">
    <location>
        <begin position="164"/>
        <end position="228"/>
    </location>
</feature>
<name>A0AAN6GRU1_9BASI</name>
<dbReference type="FunFam" id="4.10.320.10:FF:000002">
    <property type="entry name" value="Dihydrolipoamide acetyltransferase component of pyruvate dehydrogenase complex"/>
    <property type="match status" value="1"/>
</dbReference>
<dbReference type="Pfam" id="PF00364">
    <property type="entry name" value="Biotin_lipoyl"/>
    <property type="match status" value="1"/>
</dbReference>
<evidence type="ECO:0000256" key="1">
    <source>
        <dbReference type="ARBA" id="ARBA00001938"/>
    </source>
</evidence>
<dbReference type="SUPFAM" id="SSF52777">
    <property type="entry name" value="CoA-dependent acyltransferases"/>
    <property type="match status" value="1"/>
</dbReference>
<dbReference type="InterPro" id="IPR011053">
    <property type="entry name" value="Single_hybrid_motif"/>
</dbReference>
<dbReference type="InterPro" id="IPR000089">
    <property type="entry name" value="Biotin_lipoyl"/>
</dbReference>
<evidence type="ECO:0000256" key="5">
    <source>
        <dbReference type="ARBA" id="ARBA00022823"/>
    </source>
</evidence>
<dbReference type="SUPFAM" id="SSF47005">
    <property type="entry name" value="Peripheral subunit-binding domain of 2-oxo acid dehydrogenase complex"/>
    <property type="match status" value="1"/>
</dbReference>
<gene>
    <name evidence="14" type="ORF">OC846_003545</name>
</gene>
<keyword evidence="5 10" id="KW-0450">Lipoyl</keyword>
<dbReference type="EMBL" id="JAPDMZ010000087">
    <property type="protein sequence ID" value="KAK0550778.1"/>
    <property type="molecule type" value="Genomic_DNA"/>
</dbReference>
<evidence type="ECO:0000256" key="7">
    <source>
        <dbReference type="ARBA" id="ARBA00023128"/>
    </source>
</evidence>
<dbReference type="GO" id="GO:0031405">
    <property type="term" value="F:lipoic acid binding"/>
    <property type="evidence" value="ECO:0007669"/>
    <property type="project" value="TreeGrafter"/>
</dbReference>
<dbReference type="InterPro" id="IPR003016">
    <property type="entry name" value="2-oxoA_DH_lipoyl-BS"/>
</dbReference>
<accession>A0AAN6GRU1</accession>
<dbReference type="InterPro" id="IPR023213">
    <property type="entry name" value="CAT-like_dom_sf"/>
</dbReference>
<evidence type="ECO:0000256" key="10">
    <source>
        <dbReference type="RuleBase" id="RU003423"/>
    </source>
</evidence>
<evidence type="ECO:0000256" key="11">
    <source>
        <dbReference type="SAM" id="MobiDB-lite"/>
    </source>
</evidence>
<comment type="subcellular location">
    <subcellularLocation>
        <location evidence="2">Mitochondrion matrix</location>
    </subcellularLocation>
</comment>
<comment type="catalytic activity">
    <reaction evidence="9">
        <text>N(6)-[(R)-dihydrolipoyl]-L-lysyl-[protein] + 2-methylpropanoyl-CoA = N(6)-[(R)-S(8)-2-methylpropanoyldihydrolipoyl]-L-lysyl-[protein] + CoA</text>
        <dbReference type="Rhea" id="RHEA:18865"/>
        <dbReference type="Rhea" id="RHEA-COMP:10475"/>
        <dbReference type="Rhea" id="RHEA-COMP:10497"/>
        <dbReference type="ChEBI" id="CHEBI:57287"/>
        <dbReference type="ChEBI" id="CHEBI:57338"/>
        <dbReference type="ChEBI" id="CHEBI:83100"/>
        <dbReference type="ChEBI" id="CHEBI:83142"/>
        <dbReference type="EC" id="2.3.1.168"/>
    </reaction>
    <physiologicalReaction direction="left-to-right" evidence="9">
        <dbReference type="Rhea" id="RHEA:18866"/>
    </physiologicalReaction>
</comment>
<dbReference type="SUPFAM" id="SSF51230">
    <property type="entry name" value="Single hybrid motif"/>
    <property type="match status" value="1"/>
</dbReference>
<keyword evidence="4 10" id="KW-0808">Transferase</keyword>
<evidence type="ECO:0000313" key="15">
    <source>
        <dbReference type="Proteomes" id="UP001176517"/>
    </source>
</evidence>
<dbReference type="PROSITE" id="PS00189">
    <property type="entry name" value="LIPOYL"/>
    <property type="match status" value="1"/>
</dbReference>
<dbReference type="Gene3D" id="4.10.320.10">
    <property type="entry name" value="E3-binding domain"/>
    <property type="match status" value="1"/>
</dbReference>
<dbReference type="PANTHER" id="PTHR43178:SF5">
    <property type="entry name" value="LIPOAMIDE ACYLTRANSFERASE COMPONENT OF BRANCHED-CHAIN ALPHA-KETO ACID DEHYDROGENASE COMPLEX, MITOCHONDRIAL"/>
    <property type="match status" value="1"/>
</dbReference>